<evidence type="ECO:0008006" key="12">
    <source>
        <dbReference type="Google" id="ProtNLM"/>
    </source>
</evidence>
<dbReference type="EMBL" id="PYJM01000024">
    <property type="protein sequence ID" value="PUA41254.1"/>
    <property type="molecule type" value="Genomic_DNA"/>
</dbReference>
<dbReference type="GO" id="GO:0030153">
    <property type="term" value="P:bacteriocin immunity"/>
    <property type="evidence" value="ECO:0007669"/>
    <property type="project" value="UniProtKB-KW"/>
</dbReference>
<dbReference type="GO" id="GO:0005102">
    <property type="term" value="F:signaling receptor binding"/>
    <property type="evidence" value="ECO:0007669"/>
    <property type="project" value="InterPro"/>
</dbReference>
<evidence type="ECO:0000256" key="3">
    <source>
        <dbReference type="ARBA" id="ARBA00022529"/>
    </source>
</evidence>
<evidence type="ECO:0000256" key="7">
    <source>
        <dbReference type="ARBA" id="ARBA00023022"/>
    </source>
</evidence>
<dbReference type="GO" id="GO:0004519">
    <property type="term" value="F:endonuclease activity"/>
    <property type="evidence" value="ECO:0007669"/>
    <property type="project" value="UniProtKB-KW"/>
</dbReference>
<keyword evidence="6" id="KW-0378">Hydrolase</keyword>
<dbReference type="InterPro" id="IPR044925">
    <property type="entry name" value="His-Me_finger_sf"/>
</dbReference>
<reference evidence="10 11" key="1">
    <citation type="submission" date="2018-03" db="EMBL/GenBank/DDBJ databases">
        <title>Draft genome sequence of the plant growth promoting rhizobacterium Pseudomonas protegens strain BNJ-SS-45 isolated from wheat (Triticum aestivum) rhizosphere.</title>
        <authorList>
            <person name="Bajpai A."/>
            <person name="Shende K."/>
            <person name="Meena N."/>
            <person name="Upadhyayula S.R."/>
            <person name="Suravajhala P."/>
            <person name="Medicherla K.M."/>
            <person name="Johri B.N."/>
        </authorList>
    </citation>
    <scope>NUCLEOTIDE SEQUENCE [LARGE SCALE GENOMIC DNA]</scope>
    <source>
        <strain evidence="10 11">BNJ-SS-45</strain>
    </source>
</reference>
<gene>
    <name evidence="10" type="ORF">C5U62_32945</name>
</gene>
<dbReference type="SUPFAM" id="SSF47345">
    <property type="entry name" value="Colicin E immunity proteins"/>
    <property type="match status" value="1"/>
</dbReference>
<dbReference type="InterPro" id="IPR003615">
    <property type="entry name" value="HNH_nuc"/>
</dbReference>
<evidence type="ECO:0000313" key="11">
    <source>
        <dbReference type="Proteomes" id="UP000244178"/>
    </source>
</evidence>
<keyword evidence="7" id="KW-0044">Antibiotic</keyword>
<dbReference type="Gene3D" id="3.90.540.10">
    <property type="entry name" value="Colicin/pyocin, DNase domain"/>
    <property type="match status" value="1"/>
</dbReference>
<dbReference type="GO" id="GO:0042742">
    <property type="term" value="P:defense response to bacterium"/>
    <property type="evidence" value="ECO:0007669"/>
    <property type="project" value="UniProtKB-KW"/>
</dbReference>
<sequence length="223" mass="25258">MMFRDRREDPGVASGFGQPVSGIWLSAASHGEGAPIPSQIANQLRGRQFKNWRAFREAFWKAVANDPELSKQFKVGNLGNIKNGKSPFVSELDRIGGRQRFELHHIQRIKDNGAAYDVDNIRVTTPKRHIEIHKGGGVSDMKVISDYTEVEFLEFVRKIFRAEGATEQEDDKMVDDFRRLTEHPSGSDLIYYPNNNREDSPEGVVKEVKEWRAANGKPGFKTA</sequence>
<dbReference type="InterPro" id="IPR003060">
    <property type="entry name" value="Pyocin_killer"/>
</dbReference>
<dbReference type="GO" id="GO:0016787">
    <property type="term" value="F:hydrolase activity"/>
    <property type="evidence" value="ECO:0007669"/>
    <property type="project" value="UniProtKB-KW"/>
</dbReference>
<organism evidence="10 11">
    <name type="scientific">Pseudomonas protegens</name>
    <dbReference type="NCBI Taxonomy" id="380021"/>
    <lineage>
        <taxon>Bacteria</taxon>
        <taxon>Pseudomonadati</taxon>
        <taxon>Pseudomonadota</taxon>
        <taxon>Gammaproteobacteria</taxon>
        <taxon>Pseudomonadales</taxon>
        <taxon>Pseudomonadaceae</taxon>
        <taxon>Pseudomonas</taxon>
    </lineage>
</organism>
<dbReference type="PRINTS" id="PR01300">
    <property type="entry name" value="PYOCINKILLER"/>
</dbReference>
<evidence type="ECO:0000256" key="6">
    <source>
        <dbReference type="ARBA" id="ARBA00022801"/>
    </source>
</evidence>
<dbReference type="GO" id="GO:0015643">
    <property type="term" value="F:toxic substance binding"/>
    <property type="evidence" value="ECO:0007669"/>
    <property type="project" value="InterPro"/>
</dbReference>
<evidence type="ECO:0000256" key="5">
    <source>
        <dbReference type="ARBA" id="ARBA00022759"/>
    </source>
</evidence>
<keyword evidence="3" id="KW-0929">Antimicrobial</keyword>
<dbReference type="Pfam" id="PF01320">
    <property type="entry name" value="Colicin_Pyocin"/>
    <property type="match status" value="1"/>
</dbReference>
<dbReference type="Gene3D" id="1.10.1200.20">
    <property type="entry name" value="Colicin E immunity protein"/>
    <property type="match status" value="1"/>
</dbReference>
<name>A0A2T6GAR7_9PSED</name>
<dbReference type="AlphaFoldDB" id="A0A2T6GAR7"/>
<dbReference type="Pfam" id="PF21431">
    <property type="entry name" value="Col-Pyo_DNase"/>
    <property type="match status" value="1"/>
</dbReference>
<evidence type="ECO:0000256" key="4">
    <source>
        <dbReference type="ARBA" id="ARBA00022722"/>
    </source>
</evidence>
<comment type="similarity">
    <text evidence="1">Belongs to the colicin/pyosin nuclease family.</text>
</comment>
<dbReference type="GO" id="GO:0031640">
    <property type="term" value="P:killing of cells of another organism"/>
    <property type="evidence" value="ECO:0007669"/>
    <property type="project" value="UniProtKB-KW"/>
</dbReference>
<dbReference type="CDD" id="cd00085">
    <property type="entry name" value="HNHc"/>
    <property type="match status" value="1"/>
</dbReference>
<comment type="caution">
    <text evidence="10">The sequence shown here is derived from an EMBL/GenBank/DDBJ whole genome shotgun (WGS) entry which is preliminary data.</text>
</comment>
<accession>A0A2T6GAR7</accession>
<evidence type="ECO:0000256" key="8">
    <source>
        <dbReference type="ARBA" id="ARBA00023025"/>
    </source>
</evidence>
<dbReference type="CDD" id="cd16363">
    <property type="entry name" value="Col_Im_like"/>
    <property type="match status" value="1"/>
</dbReference>
<dbReference type="InterPro" id="IPR000290">
    <property type="entry name" value="Colicin_pyocin"/>
</dbReference>
<evidence type="ECO:0000256" key="2">
    <source>
        <dbReference type="ARBA" id="ARBA00009346"/>
    </source>
</evidence>
<keyword evidence="5" id="KW-0255">Endonuclease</keyword>
<comment type="similarity">
    <text evidence="2">Belongs to the colicins ColE2/ColE8/ColE9 and pyocins S1/S2 family.</text>
</comment>
<keyword evidence="8" id="KW-0079">Bacteriocin immunity</keyword>
<evidence type="ECO:0000256" key="1">
    <source>
        <dbReference type="ARBA" id="ARBA00006811"/>
    </source>
</evidence>
<dbReference type="InterPro" id="IPR037146">
    <property type="entry name" value="Colicin/pyocin_DNase_dom_sf"/>
</dbReference>
<proteinExistence type="inferred from homology"/>
<keyword evidence="9" id="KW-0078">Bacteriocin</keyword>
<dbReference type="GO" id="GO:0019835">
    <property type="term" value="P:cytolysis"/>
    <property type="evidence" value="ECO:0007669"/>
    <property type="project" value="InterPro"/>
</dbReference>
<dbReference type="InterPro" id="IPR035900">
    <property type="entry name" value="Colicin_E_sf"/>
</dbReference>
<evidence type="ECO:0000256" key="9">
    <source>
        <dbReference type="ARBA" id="ARBA00023048"/>
    </source>
</evidence>
<dbReference type="SUPFAM" id="SSF54060">
    <property type="entry name" value="His-Me finger endonucleases"/>
    <property type="match status" value="1"/>
</dbReference>
<keyword evidence="4" id="KW-0540">Nuclease</keyword>
<dbReference type="Proteomes" id="UP000244178">
    <property type="component" value="Unassembled WGS sequence"/>
</dbReference>
<protein>
    <recommendedName>
        <fullName evidence="12">HNH endonuclease</fullName>
    </recommendedName>
</protein>
<evidence type="ECO:0000313" key="10">
    <source>
        <dbReference type="EMBL" id="PUA41254.1"/>
    </source>
</evidence>